<evidence type="ECO:0000259" key="6">
    <source>
        <dbReference type="SMART" id="SM00363"/>
    </source>
</evidence>
<dbReference type="GO" id="GO:0000049">
    <property type="term" value="F:tRNA binding"/>
    <property type="evidence" value="ECO:0007669"/>
    <property type="project" value="UniProtKB-UniRule"/>
</dbReference>
<comment type="caution">
    <text evidence="7">The sequence shown here is derived from an EMBL/GenBank/DDBJ whole genome shotgun (WGS) entry which is preliminary data.</text>
</comment>
<dbReference type="PROSITE" id="PS50889">
    <property type="entry name" value="S4"/>
    <property type="match status" value="1"/>
</dbReference>
<name>A0AA42DNV6_9FIRM</name>
<evidence type="ECO:0000256" key="5">
    <source>
        <dbReference type="HAMAP-Rule" id="MF_00871"/>
    </source>
</evidence>
<evidence type="ECO:0000313" key="8">
    <source>
        <dbReference type="Proteomes" id="UP001169242"/>
    </source>
</evidence>
<dbReference type="GO" id="GO:0019843">
    <property type="term" value="F:rRNA binding"/>
    <property type="evidence" value="ECO:0007669"/>
    <property type="project" value="UniProtKB-UniRule"/>
</dbReference>
<dbReference type="SMART" id="SM00363">
    <property type="entry name" value="S4"/>
    <property type="match status" value="1"/>
</dbReference>
<dbReference type="HAMAP" id="MF_00871">
    <property type="entry name" value="RqcP"/>
    <property type="match status" value="1"/>
</dbReference>
<evidence type="ECO:0000256" key="2">
    <source>
        <dbReference type="ARBA" id="ARBA00022730"/>
    </source>
</evidence>
<evidence type="ECO:0000256" key="3">
    <source>
        <dbReference type="ARBA" id="ARBA00022884"/>
    </source>
</evidence>
<dbReference type="InterPro" id="IPR036986">
    <property type="entry name" value="S4_RNA-bd_sf"/>
</dbReference>
<keyword evidence="2 5" id="KW-0699">rRNA-binding</keyword>
<sequence length="79" mass="9255">MRIDKYLKLTRIIKRRTIAQEACDQGRVSINDKVAKASTNVNMGDIIQIQFGEKLLKYEVLDIKEHVKKEDTESLYRML</sequence>
<dbReference type="EMBL" id="JAQIFT010000054">
    <property type="protein sequence ID" value="MDA3732772.1"/>
    <property type="molecule type" value="Genomic_DNA"/>
</dbReference>
<keyword evidence="8" id="KW-1185">Reference proteome</keyword>
<keyword evidence="4 5" id="KW-0648">Protein biosynthesis</keyword>
<dbReference type="GO" id="GO:0072344">
    <property type="term" value="P:rescue of stalled ribosome"/>
    <property type="evidence" value="ECO:0007669"/>
    <property type="project" value="UniProtKB-UniRule"/>
</dbReference>
<dbReference type="Proteomes" id="UP001169242">
    <property type="component" value="Unassembled WGS sequence"/>
</dbReference>
<comment type="function">
    <text evidence="5">Key component of the ribosome quality control system (RQC), a ribosome-associated complex that mediates the extraction of incompletely synthesized nascent chains from stalled ribosomes and their subsequent degradation. RqcH recruits Ala-charged tRNA, and with RqcP directs the elongation of stalled nascent chains on 50S ribosomal subunits, leading to non-templated C-terminal alanine extensions (Ala tail). The Ala tail promotes nascent chain degradation. RqcP is associated with the translocation-like movement of the peptidyl-tRNA from the A-site into the P-site.</text>
</comment>
<dbReference type="CDD" id="cd00165">
    <property type="entry name" value="S4"/>
    <property type="match status" value="1"/>
</dbReference>
<dbReference type="AlphaFoldDB" id="A0AA42DNV6"/>
<comment type="subunit">
    <text evidence="5">Associates with stalled 50S ribosomal subunits. Binds to RqcH, 23S rRNA and the P-site tRNA. Does not require RqcH for association with 50S subunits.</text>
</comment>
<reference evidence="7" key="1">
    <citation type="journal article" date="2023" name="Int. J. Syst. Evol. Microbiol.">
        <title>&lt;i&gt;Holtiella tumoricola&lt;/i&gt; gen. nov. sp. nov., isolated from a human clinical sample.</title>
        <authorList>
            <person name="Allen-Vercoe E."/>
            <person name="Daigneault M.C."/>
            <person name="Vancuren S.J."/>
            <person name="Cochrane K."/>
            <person name="O'Neal L.L."/>
            <person name="Sankaranarayanan K."/>
            <person name="Lawson P.A."/>
        </authorList>
    </citation>
    <scope>NUCLEOTIDE SEQUENCE</scope>
    <source>
        <strain evidence="7">CC70A</strain>
    </source>
</reference>
<evidence type="ECO:0000256" key="1">
    <source>
        <dbReference type="ARBA" id="ARBA00022555"/>
    </source>
</evidence>
<dbReference type="InterPro" id="IPR025490">
    <property type="entry name" value="RqcP"/>
</dbReference>
<dbReference type="Pfam" id="PF01479">
    <property type="entry name" value="S4"/>
    <property type="match status" value="1"/>
</dbReference>
<dbReference type="PIRSF" id="PIRSF038881">
    <property type="entry name" value="RNAbp_HP1423"/>
    <property type="match status" value="1"/>
</dbReference>
<keyword evidence="3 5" id="KW-0694">RNA-binding</keyword>
<organism evidence="7 8">
    <name type="scientific">Holtiella tumoricola</name>
    <dbReference type="NCBI Taxonomy" id="3018743"/>
    <lineage>
        <taxon>Bacteria</taxon>
        <taxon>Bacillati</taxon>
        <taxon>Bacillota</taxon>
        <taxon>Clostridia</taxon>
        <taxon>Lachnospirales</taxon>
        <taxon>Cellulosilyticaceae</taxon>
        <taxon>Holtiella</taxon>
    </lineage>
</organism>
<accession>A0AA42DNV6</accession>
<dbReference type="Gene3D" id="3.10.290.10">
    <property type="entry name" value="RNA-binding S4 domain"/>
    <property type="match status" value="1"/>
</dbReference>
<gene>
    <name evidence="5" type="primary">rqcP</name>
    <name evidence="7" type="ORF">PBV87_14935</name>
</gene>
<proteinExistence type="inferred from homology"/>
<protein>
    <recommendedName>
        <fullName evidence="5">RQC P-site tRNA stabilizing factor</fullName>
        <shortName evidence="5">RqcP</shortName>
    </recommendedName>
    <alternativeName>
        <fullName evidence="5">Ribosome-associated protein quality control protein P</fullName>
    </alternativeName>
</protein>
<feature type="domain" description="RNA-binding S4" evidence="6">
    <location>
        <begin position="1"/>
        <end position="62"/>
    </location>
</feature>
<dbReference type="GO" id="GO:0043023">
    <property type="term" value="F:ribosomal large subunit binding"/>
    <property type="evidence" value="ECO:0007669"/>
    <property type="project" value="UniProtKB-UniRule"/>
</dbReference>
<evidence type="ECO:0000313" key="7">
    <source>
        <dbReference type="EMBL" id="MDA3732772.1"/>
    </source>
</evidence>
<dbReference type="SUPFAM" id="SSF55174">
    <property type="entry name" value="Alpha-L RNA-binding motif"/>
    <property type="match status" value="1"/>
</dbReference>
<keyword evidence="1 5" id="KW-0820">tRNA-binding</keyword>
<dbReference type="InterPro" id="IPR002942">
    <property type="entry name" value="S4_RNA-bd"/>
</dbReference>
<dbReference type="RefSeq" id="WP_053982755.1">
    <property type="nucleotide sequence ID" value="NZ_JAQIFT010000054.1"/>
</dbReference>
<comment type="similarity">
    <text evidence="5">Belongs to the RqcP family.</text>
</comment>
<evidence type="ECO:0000256" key="4">
    <source>
        <dbReference type="ARBA" id="ARBA00022917"/>
    </source>
</evidence>